<comment type="caution">
    <text evidence="1">The sequence shown here is derived from an EMBL/GenBank/DDBJ whole genome shotgun (WGS) entry which is preliminary data.</text>
</comment>
<proteinExistence type="predicted"/>
<protein>
    <submittedName>
        <fullName evidence="1">Uncharacterized protein</fullName>
    </submittedName>
</protein>
<reference evidence="2" key="1">
    <citation type="journal article" date="2022" name="Mol. Ecol. Resour.">
        <title>The genomes of chicory, endive, great burdock and yacon provide insights into Asteraceae palaeo-polyploidization history and plant inulin production.</title>
        <authorList>
            <person name="Fan W."/>
            <person name="Wang S."/>
            <person name="Wang H."/>
            <person name="Wang A."/>
            <person name="Jiang F."/>
            <person name="Liu H."/>
            <person name="Zhao H."/>
            <person name="Xu D."/>
            <person name="Zhang Y."/>
        </authorList>
    </citation>
    <scope>NUCLEOTIDE SEQUENCE [LARGE SCALE GENOMIC DNA]</scope>
    <source>
        <strain evidence="2">cv. Yunnan</strain>
    </source>
</reference>
<keyword evidence="2" id="KW-1185">Reference proteome</keyword>
<name>A0ACB8Y015_9ASTR</name>
<evidence type="ECO:0000313" key="2">
    <source>
        <dbReference type="Proteomes" id="UP001056120"/>
    </source>
</evidence>
<sequence length="407" mass="45449">MGDLDQNEVEVPRFFVCPISLEMMKDPVTLSTGITYDRDSIENWLFSRKNDVCPVTKQVVVDIELTPNHTLRRLIQSWCTLNASSGVERFPTPRPPISKTQIIKLLKDSKSPHHQIKSLNRLKSIVLESEKNKRLMESVGAADYLSTIISSSMMTSSSQQVFTGAEETALCVLYHLKLSPTGLKSLFGKTGDFVETLTRVIQRADGYESHAYAVMLLKSMFEVAEPMQVTSLNPKFFTELVRILIDQISQKATKATLKLLISVCPWGRNRIKAVEAGVVPVLIEALLESSEKRVSEMITMVLVQVCQSADGRAEVVKHGGGLAVVSRMIFGVSPVASERAVRILHSVTMFSGNTRVLQEMLELGVVEKLLLVLQVDCGRKMKEKAMEILKIHSRVWNKSPCITYNLI</sequence>
<accession>A0ACB8Y015</accession>
<reference evidence="1 2" key="2">
    <citation type="journal article" date="2022" name="Mol. Ecol. Resour.">
        <title>The genomes of chicory, endive, great burdock and yacon provide insights into Asteraceae paleo-polyploidization history and plant inulin production.</title>
        <authorList>
            <person name="Fan W."/>
            <person name="Wang S."/>
            <person name="Wang H."/>
            <person name="Wang A."/>
            <person name="Jiang F."/>
            <person name="Liu H."/>
            <person name="Zhao H."/>
            <person name="Xu D."/>
            <person name="Zhang Y."/>
        </authorList>
    </citation>
    <scope>NUCLEOTIDE SEQUENCE [LARGE SCALE GENOMIC DNA]</scope>
    <source>
        <strain evidence="2">cv. Yunnan</strain>
        <tissue evidence="1">Leaves</tissue>
    </source>
</reference>
<organism evidence="1 2">
    <name type="scientific">Smallanthus sonchifolius</name>
    <dbReference type="NCBI Taxonomy" id="185202"/>
    <lineage>
        <taxon>Eukaryota</taxon>
        <taxon>Viridiplantae</taxon>
        <taxon>Streptophyta</taxon>
        <taxon>Embryophyta</taxon>
        <taxon>Tracheophyta</taxon>
        <taxon>Spermatophyta</taxon>
        <taxon>Magnoliopsida</taxon>
        <taxon>eudicotyledons</taxon>
        <taxon>Gunneridae</taxon>
        <taxon>Pentapetalae</taxon>
        <taxon>asterids</taxon>
        <taxon>campanulids</taxon>
        <taxon>Asterales</taxon>
        <taxon>Asteraceae</taxon>
        <taxon>Asteroideae</taxon>
        <taxon>Heliantheae alliance</taxon>
        <taxon>Millerieae</taxon>
        <taxon>Smallanthus</taxon>
    </lineage>
</organism>
<dbReference type="EMBL" id="CM042046">
    <property type="protein sequence ID" value="KAI3677048.1"/>
    <property type="molecule type" value="Genomic_DNA"/>
</dbReference>
<dbReference type="Proteomes" id="UP001056120">
    <property type="component" value="Linkage Group LG29"/>
</dbReference>
<gene>
    <name evidence="1" type="ORF">L1987_86666</name>
</gene>
<evidence type="ECO:0000313" key="1">
    <source>
        <dbReference type="EMBL" id="KAI3677048.1"/>
    </source>
</evidence>